<dbReference type="InterPro" id="IPR038225">
    <property type="entry name" value="TagF_sf"/>
</dbReference>
<dbReference type="eggNOG" id="COG3913">
    <property type="taxonomic scope" value="Bacteria"/>
</dbReference>
<dbReference type="OrthoDB" id="9801841at2"/>
<proteinExistence type="predicted"/>
<dbReference type="Pfam" id="PF09867">
    <property type="entry name" value="TagF_N"/>
    <property type="match status" value="1"/>
</dbReference>
<dbReference type="EMBL" id="CP001280">
    <property type="protein sequence ID" value="ACK51281.1"/>
    <property type="molecule type" value="Genomic_DNA"/>
</dbReference>
<reference evidence="1 2" key="1">
    <citation type="journal article" date="2010" name="J. Bacteriol.">
        <title>Complete genome sequence of the aerobic facultative methanotroph Methylocella silvestris BL2.</title>
        <authorList>
            <person name="Chen Y."/>
            <person name="Crombie A."/>
            <person name="Rahman M.T."/>
            <person name="Dedysh S.N."/>
            <person name="Liesack W."/>
            <person name="Stott M.B."/>
            <person name="Alam M."/>
            <person name="Theisen A.R."/>
            <person name="Murrell J.C."/>
            <person name="Dunfield P.F."/>
        </authorList>
    </citation>
    <scope>NUCLEOTIDE SEQUENCE [LARGE SCALE GENOMIC DNA]</scope>
    <source>
        <strain evidence="2">DSM 15510 / CIP 108128 / LMG 27833 / NCIMB 13906 / BL2</strain>
    </source>
</reference>
<dbReference type="RefSeq" id="WP_012591350.1">
    <property type="nucleotide sequence ID" value="NC_011666.1"/>
</dbReference>
<dbReference type="STRING" id="395965.Msil_2351"/>
<dbReference type="KEGG" id="msl:Msil_2351"/>
<keyword evidence="2" id="KW-1185">Reference proteome</keyword>
<organism evidence="1 2">
    <name type="scientific">Methylocella silvestris (strain DSM 15510 / CIP 108128 / LMG 27833 / NCIMB 13906 / BL2)</name>
    <dbReference type="NCBI Taxonomy" id="395965"/>
    <lineage>
        <taxon>Bacteria</taxon>
        <taxon>Pseudomonadati</taxon>
        <taxon>Pseudomonadota</taxon>
        <taxon>Alphaproteobacteria</taxon>
        <taxon>Hyphomicrobiales</taxon>
        <taxon>Beijerinckiaceae</taxon>
        <taxon>Methylocella</taxon>
    </lineage>
</organism>
<evidence type="ECO:0000313" key="2">
    <source>
        <dbReference type="Proteomes" id="UP000002257"/>
    </source>
</evidence>
<accession>B8EIG2</accession>
<dbReference type="NCBIfam" id="TIGR03373">
    <property type="entry name" value="VI_minor_4"/>
    <property type="match status" value="1"/>
</dbReference>
<dbReference type="Proteomes" id="UP000002257">
    <property type="component" value="Chromosome"/>
</dbReference>
<gene>
    <name evidence="1" type="ordered locus">Msil_2351</name>
</gene>
<dbReference type="PIRSF" id="PIRSF029287">
    <property type="entry name" value="UCP029287"/>
    <property type="match status" value="1"/>
</dbReference>
<dbReference type="Gene3D" id="3.40.1730.10">
    <property type="entry name" value="pa0076 domain"/>
    <property type="match status" value="1"/>
</dbReference>
<dbReference type="HOGENOM" id="CLU_084145_1_0_5"/>
<dbReference type="AlphaFoldDB" id="B8EIG2"/>
<name>B8EIG2_METSB</name>
<evidence type="ECO:0000313" key="1">
    <source>
        <dbReference type="EMBL" id="ACK51281.1"/>
    </source>
</evidence>
<protein>
    <submittedName>
        <fullName evidence="1">Type VI secretion-associated protein, BMA_A0400 family</fullName>
    </submittedName>
</protein>
<dbReference type="InterPro" id="IPR017748">
    <property type="entry name" value="TagF"/>
</dbReference>
<sequence>MMRCGLIGKIAAKPDYVALDAPAPLLAAMEPWLHASIASSRLMLGESWQGVFRAAPIWRFWLGAEIAGAPVLGALAPSIDAGGRYFPLIAFASSEAAIAILPPEFADHDAWFKAAEALLLASLGQGASYEATVAAVERLPAPACAPAVAIRPPLAALAGGVTAPLDDKPLAEVFSWLRRADWGKSYGARSFWWTAGGVSFRPRALGFYHLPDPSLFAAMLTGEFSGGSGAGMG</sequence>